<dbReference type="RefSeq" id="WP_013112535.1">
    <property type="nucleotide sequence ID" value="NC_014149.1"/>
</dbReference>
<sequence length="72" mass="7907">MKLAAYIYPASHELHGKVICVLPATHRCKVLNKACKRIFGTKEELPGKVATLKGDAATRYSESLAANCLYSR</sequence>
<organism evidence="1 2">
    <name type="scientific">Planctopirus limnophila (strain ATCC 43296 / DSM 3776 / IFAM 1008 / Mu 290)</name>
    <name type="common">Planctomyces limnophilus</name>
    <dbReference type="NCBI Taxonomy" id="521674"/>
    <lineage>
        <taxon>Bacteria</taxon>
        <taxon>Pseudomonadati</taxon>
        <taxon>Planctomycetota</taxon>
        <taxon>Planctomycetia</taxon>
        <taxon>Planctomycetales</taxon>
        <taxon>Planctomycetaceae</taxon>
        <taxon>Planctopirus</taxon>
    </lineage>
</organism>
<proteinExistence type="predicted"/>
<dbReference type="HOGENOM" id="CLU_2718849_0_0_0"/>
<dbReference type="KEGG" id="plm:Plim_4297"/>
<keyword evidence="2" id="KW-1185">Reference proteome</keyword>
<evidence type="ECO:0000313" key="2">
    <source>
        <dbReference type="Proteomes" id="UP000002220"/>
    </source>
</evidence>
<geneLocation type="plasmid" evidence="1 2">
    <name>pPLIM01</name>
</geneLocation>
<protein>
    <submittedName>
        <fullName evidence="1">Uncharacterized protein</fullName>
    </submittedName>
</protein>
<dbReference type="AlphaFoldDB" id="D5SZI4"/>
<dbReference type="EMBL" id="CP001745">
    <property type="protein sequence ID" value="ADG70104.1"/>
    <property type="molecule type" value="Genomic_DNA"/>
</dbReference>
<keyword evidence="1" id="KW-0614">Plasmid</keyword>
<name>D5SZI4_PLAL2</name>
<gene>
    <name evidence="1" type="ordered locus">Plim_4297</name>
</gene>
<evidence type="ECO:0000313" key="1">
    <source>
        <dbReference type="EMBL" id="ADG70104.1"/>
    </source>
</evidence>
<dbReference type="Proteomes" id="UP000002220">
    <property type="component" value="Plasmid pPLIM01"/>
</dbReference>
<accession>D5SZI4</accession>
<reference evidence="1 2" key="1">
    <citation type="journal article" date="2010" name="Stand. Genomic Sci.">
        <title>Complete genome sequence of Planctomyces limnophilus type strain (Mu 290).</title>
        <authorList>
            <person name="Labutti K."/>
            <person name="Sikorski J."/>
            <person name="Schneider S."/>
            <person name="Nolan M."/>
            <person name="Lucas S."/>
            <person name="Glavina Del Rio T."/>
            <person name="Tice H."/>
            <person name="Cheng J.F."/>
            <person name="Goodwin L."/>
            <person name="Pitluck S."/>
            <person name="Liolios K."/>
            <person name="Ivanova N."/>
            <person name="Mavromatis K."/>
            <person name="Mikhailova N."/>
            <person name="Pati A."/>
            <person name="Chen A."/>
            <person name="Palaniappan K."/>
            <person name="Land M."/>
            <person name="Hauser L."/>
            <person name="Chang Y.J."/>
            <person name="Jeffries C.D."/>
            <person name="Tindall B.J."/>
            <person name="Rohde M."/>
            <person name="Goker M."/>
            <person name="Woyke T."/>
            <person name="Bristow J."/>
            <person name="Eisen J.A."/>
            <person name="Markowitz V."/>
            <person name="Hugenholtz P."/>
            <person name="Kyrpides N.C."/>
            <person name="Klenk H.P."/>
            <person name="Lapidus A."/>
        </authorList>
    </citation>
    <scope>NUCLEOTIDE SEQUENCE [LARGE SCALE GENOMIC DNA]</scope>
    <source>
        <strain evidence="2">ATCC 43296 / DSM 3776 / IFAM 1008 / 290</strain>
        <plasmid evidence="1 2">pPLIM01</plasmid>
    </source>
</reference>